<evidence type="ECO:0000256" key="6">
    <source>
        <dbReference type="ARBA" id="ARBA00023125"/>
    </source>
</evidence>
<dbReference type="InterPro" id="IPR011006">
    <property type="entry name" value="CheY-like_superfamily"/>
</dbReference>
<keyword evidence="8 9" id="KW-0804">Transcription</keyword>
<dbReference type="InterPro" id="IPR036388">
    <property type="entry name" value="WH-like_DNA-bd_sf"/>
</dbReference>
<dbReference type="InterPro" id="IPR001789">
    <property type="entry name" value="Sig_transdc_resp-reg_receiver"/>
</dbReference>
<dbReference type="Pfam" id="PF20714">
    <property type="entry name" value="HTH_64"/>
    <property type="match status" value="1"/>
</dbReference>
<dbReference type="PROSITE" id="PS50110">
    <property type="entry name" value="RESPONSE_REGULATORY"/>
    <property type="match status" value="1"/>
</dbReference>
<evidence type="ECO:0000313" key="13">
    <source>
        <dbReference type="Proteomes" id="UP000271031"/>
    </source>
</evidence>
<keyword evidence="6 9" id="KW-0238">DNA-binding</keyword>
<evidence type="ECO:0000256" key="8">
    <source>
        <dbReference type="ARBA" id="ARBA00023163"/>
    </source>
</evidence>
<dbReference type="CDD" id="cd19925">
    <property type="entry name" value="REC_citrate_TCS"/>
    <property type="match status" value="1"/>
</dbReference>
<dbReference type="SMART" id="SM00448">
    <property type="entry name" value="REC"/>
    <property type="match status" value="1"/>
</dbReference>
<evidence type="ECO:0000256" key="10">
    <source>
        <dbReference type="PROSITE-ProRule" id="PRU00169"/>
    </source>
</evidence>
<evidence type="ECO:0000256" key="1">
    <source>
        <dbReference type="ARBA" id="ARBA00004496"/>
    </source>
</evidence>
<name>A0A3M8DP38_9BACL</name>
<keyword evidence="3 10" id="KW-0597">Phosphoprotein</keyword>
<keyword evidence="13" id="KW-1185">Reference proteome</keyword>
<dbReference type="SUPFAM" id="SSF52172">
    <property type="entry name" value="CheY-like"/>
    <property type="match status" value="1"/>
</dbReference>
<dbReference type="AlphaFoldDB" id="A0A3M8DP38"/>
<dbReference type="Pfam" id="PF00072">
    <property type="entry name" value="Response_reg"/>
    <property type="match status" value="1"/>
</dbReference>
<protein>
    <recommendedName>
        <fullName evidence="9">Transcriptional regulatory protein</fullName>
    </recommendedName>
</protein>
<evidence type="ECO:0000256" key="3">
    <source>
        <dbReference type="ARBA" id="ARBA00022553"/>
    </source>
</evidence>
<keyword evidence="2 9" id="KW-0963">Cytoplasm</keyword>
<dbReference type="Gene3D" id="1.10.10.10">
    <property type="entry name" value="Winged helix-like DNA-binding domain superfamily/Winged helix DNA-binding domain"/>
    <property type="match status" value="1"/>
</dbReference>
<keyword evidence="7 9" id="KW-0010">Activator</keyword>
<comment type="caution">
    <text evidence="12">The sequence shown here is derived from an EMBL/GenBank/DDBJ whole genome shotgun (WGS) entry which is preliminary data.</text>
</comment>
<dbReference type="PANTHER" id="PTHR45526">
    <property type="entry name" value="TRANSCRIPTIONAL REGULATORY PROTEIN DPIA"/>
    <property type="match status" value="1"/>
</dbReference>
<keyword evidence="4 9" id="KW-0902">Two-component regulatory system</keyword>
<dbReference type="PANTHER" id="PTHR45526:SF1">
    <property type="entry name" value="TRANSCRIPTIONAL REGULATORY PROTEIN DCUR-RELATED"/>
    <property type="match status" value="1"/>
</dbReference>
<dbReference type="GO" id="GO:0003700">
    <property type="term" value="F:DNA-binding transcription factor activity"/>
    <property type="evidence" value="ECO:0007669"/>
    <property type="project" value="InterPro"/>
</dbReference>
<feature type="domain" description="Response regulatory" evidence="11">
    <location>
        <begin position="6"/>
        <end position="122"/>
    </location>
</feature>
<keyword evidence="5 9" id="KW-0805">Transcription regulation</keyword>
<sequence>MSSPLRVLVVEDDFRIAKMHGAMVDMQEGYQLAGIAHNGEEMLAMIAEELPDLILLDVYLPDQSGIELLRVIRSQKLPCDVVLITAAKEHEIVEEGFRLGIFDYLIKPFDLNRFAETLLKFSQYKKRLHSTAELNQDILNDLLKLRSPKTQATTMQKGIDEKTLTLIHSCFTQHGGPMTSEGIAQDAGVSLSTVRNYLKYMVQQGMLQESLQYGSIGRPQRQYVLVDAKKS</sequence>
<organism evidence="12 13">
    <name type="scientific">Brevibacillus fluminis</name>
    <dbReference type="NCBI Taxonomy" id="511487"/>
    <lineage>
        <taxon>Bacteria</taxon>
        <taxon>Bacillati</taxon>
        <taxon>Bacillota</taxon>
        <taxon>Bacilli</taxon>
        <taxon>Bacillales</taxon>
        <taxon>Paenibacillaceae</taxon>
        <taxon>Brevibacillus</taxon>
    </lineage>
</organism>
<dbReference type="EMBL" id="RHHQ01000008">
    <property type="protein sequence ID" value="RNB89883.1"/>
    <property type="molecule type" value="Genomic_DNA"/>
</dbReference>
<dbReference type="PIRSF" id="PIRSF006171">
    <property type="entry name" value="RR_citrat_malat"/>
    <property type="match status" value="1"/>
</dbReference>
<evidence type="ECO:0000313" key="12">
    <source>
        <dbReference type="EMBL" id="RNB89883.1"/>
    </source>
</evidence>
<dbReference type="GO" id="GO:0005737">
    <property type="term" value="C:cytoplasm"/>
    <property type="evidence" value="ECO:0007669"/>
    <property type="project" value="UniProtKB-SubCell"/>
</dbReference>
<dbReference type="InterPro" id="IPR036390">
    <property type="entry name" value="WH_DNA-bd_sf"/>
</dbReference>
<comment type="subcellular location">
    <subcellularLocation>
        <location evidence="1 9">Cytoplasm</location>
    </subcellularLocation>
</comment>
<proteinExistence type="predicted"/>
<evidence type="ECO:0000256" key="5">
    <source>
        <dbReference type="ARBA" id="ARBA00023015"/>
    </source>
</evidence>
<dbReference type="Gene3D" id="3.40.50.2300">
    <property type="match status" value="1"/>
</dbReference>
<dbReference type="InterPro" id="IPR048714">
    <property type="entry name" value="DpiA-like_HTH"/>
</dbReference>
<dbReference type="Proteomes" id="UP000271031">
    <property type="component" value="Unassembled WGS sequence"/>
</dbReference>
<dbReference type="GO" id="GO:0003677">
    <property type="term" value="F:DNA binding"/>
    <property type="evidence" value="ECO:0007669"/>
    <property type="project" value="UniProtKB-KW"/>
</dbReference>
<dbReference type="InterPro" id="IPR024187">
    <property type="entry name" value="Sig_transdc_resp-reg_cit/mal"/>
</dbReference>
<reference evidence="12 13" key="1">
    <citation type="submission" date="2018-10" db="EMBL/GenBank/DDBJ databases">
        <title>Phylogenomics of Brevibacillus.</title>
        <authorList>
            <person name="Dunlap C."/>
        </authorList>
    </citation>
    <scope>NUCLEOTIDE SEQUENCE [LARGE SCALE GENOMIC DNA]</scope>
    <source>
        <strain evidence="12 13">JCM 15716</strain>
    </source>
</reference>
<evidence type="ECO:0000256" key="7">
    <source>
        <dbReference type="ARBA" id="ARBA00023159"/>
    </source>
</evidence>
<dbReference type="InterPro" id="IPR051271">
    <property type="entry name" value="2C-system_Tx_regulators"/>
</dbReference>
<dbReference type="RefSeq" id="WP_122918136.1">
    <property type="nucleotide sequence ID" value="NZ_RHHQ01000008.1"/>
</dbReference>
<dbReference type="GO" id="GO:0000156">
    <property type="term" value="F:phosphorelay response regulator activity"/>
    <property type="evidence" value="ECO:0007669"/>
    <property type="project" value="TreeGrafter"/>
</dbReference>
<gene>
    <name evidence="12" type="ORF">EDM56_12045</name>
</gene>
<evidence type="ECO:0000256" key="2">
    <source>
        <dbReference type="ARBA" id="ARBA00022490"/>
    </source>
</evidence>
<evidence type="ECO:0000256" key="9">
    <source>
        <dbReference type="PIRNR" id="PIRNR006171"/>
    </source>
</evidence>
<feature type="modified residue" description="4-aspartylphosphate" evidence="10">
    <location>
        <position position="57"/>
    </location>
</feature>
<dbReference type="SUPFAM" id="SSF46785">
    <property type="entry name" value="Winged helix' DNA-binding domain"/>
    <property type="match status" value="1"/>
</dbReference>
<dbReference type="OrthoDB" id="9759232at2"/>
<evidence type="ECO:0000259" key="11">
    <source>
        <dbReference type="PROSITE" id="PS50110"/>
    </source>
</evidence>
<evidence type="ECO:0000256" key="4">
    <source>
        <dbReference type="ARBA" id="ARBA00023012"/>
    </source>
</evidence>
<accession>A0A3M8DP38</accession>